<organism evidence="2 3">
    <name type="scientific">Rubripirellula lacrimiformis</name>
    <dbReference type="NCBI Taxonomy" id="1930273"/>
    <lineage>
        <taxon>Bacteria</taxon>
        <taxon>Pseudomonadati</taxon>
        <taxon>Planctomycetota</taxon>
        <taxon>Planctomycetia</taxon>
        <taxon>Pirellulales</taxon>
        <taxon>Pirellulaceae</taxon>
        <taxon>Rubripirellula</taxon>
    </lineage>
</organism>
<dbReference type="OrthoDB" id="267854at2"/>
<dbReference type="EMBL" id="CP036525">
    <property type="protein sequence ID" value="QDT04443.1"/>
    <property type="molecule type" value="Genomic_DNA"/>
</dbReference>
<proteinExistence type="predicted"/>
<evidence type="ECO:0000313" key="2">
    <source>
        <dbReference type="EMBL" id="QDT04443.1"/>
    </source>
</evidence>
<protein>
    <submittedName>
        <fullName evidence="2">Uncharacterized protein</fullName>
    </submittedName>
</protein>
<dbReference type="Proteomes" id="UP000318538">
    <property type="component" value="Chromosome"/>
</dbReference>
<dbReference type="RefSeq" id="WP_145170055.1">
    <property type="nucleotide sequence ID" value="NZ_CP036525.1"/>
</dbReference>
<dbReference type="KEGG" id="rlc:K227x_28340"/>
<gene>
    <name evidence="2" type="ORF">K227x_28340</name>
</gene>
<feature type="region of interest" description="Disordered" evidence="1">
    <location>
        <begin position="278"/>
        <end position="305"/>
    </location>
</feature>
<evidence type="ECO:0000313" key="3">
    <source>
        <dbReference type="Proteomes" id="UP000318538"/>
    </source>
</evidence>
<sequence length="305" mass="34631">MKFHLPATIGLLSLCFGPVADTALAQFQIRIGNGRITTGRSVRTQPQVEHHDHVIRDSHGHVQGIQHHDVIRDNARRISRPTIVAPHIDHHDHVIRDSHGHVVRREHHDVVHNGWSHVVPSTIRGYNAGQYYVENNQYYYQPQQSATHVVARPALLPFGGFSQYEDLSGRLETLVNELLLDLHYNYSHNHGFQETYAEGYQLLGVAKFIHEAEHNRDMQAMRSQLSGMDQLFHHIEDDVRGWSRHHHRQIGTLGIVAKTEMIEATLHHLMHDVGVSLDGQGVEQAPPPVQGVEQAPPPMNLPRQN</sequence>
<feature type="compositionally biased region" description="Pro residues" evidence="1">
    <location>
        <begin position="285"/>
        <end position="305"/>
    </location>
</feature>
<keyword evidence="3" id="KW-1185">Reference proteome</keyword>
<dbReference type="AlphaFoldDB" id="A0A517NBD8"/>
<name>A0A517NBD8_9BACT</name>
<reference evidence="2 3" key="1">
    <citation type="submission" date="2019-02" db="EMBL/GenBank/DDBJ databases">
        <title>Deep-cultivation of Planctomycetes and their phenomic and genomic characterization uncovers novel biology.</title>
        <authorList>
            <person name="Wiegand S."/>
            <person name="Jogler M."/>
            <person name="Boedeker C."/>
            <person name="Pinto D."/>
            <person name="Vollmers J."/>
            <person name="Rivas-Marin E."/>
            <person name="Kohn T."/>
            <person name="Peeters S.H."/>
            <person name="Heuer A."/>
            <person name="Rast P."/>
            <person name="Oberbeckmann S."/>
            <person name="Bunk B."/>
            <person name="Jeske O."/>
            <person name="Meyerdierks A."/>
            <person name="Storesund J.E."/>
            <person name="Kallscheuer N."/>
            <person name="Luecker S."/>
            <person name="Lage O.M."/>
            <person name="Pohl T."/>
            <person name="Merkel B.J."/>
            <person name="Hornburger P."/>
            <person name="Mueller R.-W."/>
            <person name="Bruemmer F."/>
            <person name="Labrenz M."/>
            <person name="Spormann A.M."/>
            <person name="Op den Camp H."/>
            <person name="Overmann J."/>
            <person name="Amann R."/>
            <person name="Jetten M.S.M."/>
            <person name="Mascher T."/>
            <person name="Medema M.H."/>
            <person name="Devos D.P."/>
            <person name="Kaster A.-K."/>
            <person name="Ovreas L."/>
            <person name="Rohde M."/>
            <person name="Galperin M.Y."/>
            <person name="Jogler C."/>
        </authorList>
    </citation>
    <scope>NUCLEOTIDE SEQUENCE [LARGE SCALE GENOMIC DNA]</scope>
    <source>
        <strain evidence="2 3">K22_7</strain>
    </source>
</reference>
<evidence type="ECO:0000256" key="1">
    <source>
        <dbReference type="SAM" id="MobiDB-lite"/>
    </source>
</evidence>
<accession>A0A517NBD8</accession>